<dbReference type="Gene3D" id="3.40.30.10">
    <property type="entry name" value="Glutaredoxin"/>
    <property type="match status" value="3"/>
</dbReference>
<proteinExistence type="inferred from homology"/>
<dbReference type="InterPro" id="IPR004045">
    <property type="entry name" value="Glutathione_S-Trfase_N"/>
</dbReference>
<feature type="domain" description="GST N-terminal" evidence="6">
    <location>
        <begin position="314"/>
        <end position="393"/>
    </location>
</feature>
<dbReference type="Pfam" id="PF02798">
    <property type="entry name" value="GST_N"/>
    <property type="match status" value="3"/>
</dbReference>
<evidence type="ECO:0000313" key="8">
    <source>
        <dbReference type="EnsemblPlants" id="Solyc01g081250.3.1"/>
    </source>
</evidence>
<dbReference type="CDD" id="cd03185">
    <property type="entry name" value="GST_C_Tau"/>
    <property type="match status" value="2"/>
</dbReference>
<dbReference type="SFLD" id="SFLDS00019">
    <property type="entry name" value="Glutathione_Transferase_(cytos"/>
    <property type="match status" value="2"/>
</dbReference>
<dbReference type="Proteomes" id="UP000004994">
    <property type="component" value="Chromosome 1"/>
</dbReference>
<dbReference type="EC" id="2.5.1.18" evidence="2"/>
<dbReference type="InterPro" id="IPR036282">
    <property type="entry name" value="Glutathione-S-Trfase_C_sf"/>
</dbReference>
<evidence type="ECO:0000256" key="3">
    <source>
        <dbReference type="ARBA" id="ARBA00022679"/>
    </source>
</evidence>
<evidence type="ECO:0000256" key="4">
    <source>
        <dbReference type="ARBA" id="ARBA00047960"/>
    </source>
</evidence>
<organism evidence="8">
    <name type="scientific">Solanum lycopersicum</name>
    <name type="common">Tomato</name>
    <name type="synonym">Lycopersicon esculentum</name>
    <dbReference type="NCBI Taxonomy" id="4081"/>
    <lineage>
        <taxon>Eukaryota</taxon>
        <taxon>Viridiplantae</taxon>
        <taxon>Streptophyta</taxon>
        <taxon>Embryophyta</taxon>
        <taxon>Tracheophyta</taxon>
        <taxon>Spermatophyta</taxon>
        <taxon>Magnoliopsida</taxon>
        <taxon>eudicotyledons</taxon>
        <taxon>Gunneridae</taxon>
        <taxon>Pentapetalae</taxon>
        <taxon>asterids</taxon>
        <taxon>lamiids</taxon>
        <taxon>Solanales</taxon>
        <taxon>Solanaceae</taxon>
        <taxon>Solanoideae</taxon>
        <taxon>Solaneae</taxon>
        <taxon>Solanum</taxon>
        <taxon>Solanum subgen. Lycopersicon</taxon>
    </lineage>
</organism>
<feature type="domain" description="GST C-terminal" evidence="7">
    <location>
        <begin position="88"/>
        <end position="213"/>
    </location>
</feature>
<dbReference type="PROSITE" id="PS50405">
    <property type="entry name" value="GST_CTER"/>
    <property type="match status" value="2"/>
</dbReference>
<sequence>MADEVKIYRNWSSPYGLRVVWALDIKGIEYENIFEDLSQKSPQLLQYNPVHKKIPVLVHKGKPICESLVILEYIDETWKETTPLLPKDPYEKAIARFWAKFVDDKLLPSIWSVFTEKRYEAKKEALVPAMQNLEFIEEQLKGKKFFGGESIGYVDLALGWMAYLLDVFEEVLDLKLFDADKFPLLSGWTKNFCDAPAIKQHLPPRDKLIKTNMADEVKLYRTWSSRFSLRIIWALHIKGIEYEAIFEDLSHKSPQLLKYNHVHKKFPVLVHNDKPICESLVILEYIDETWKETSHLLPQDPYEKAMARFWAKFVDDKLYRTWSSPFGLRIVWALHIKGIEYEAIFEDLSQKSPQLLQYNPVHKKIPVLVHKGKPICESLVILEYIDETWKETAPLLPQDPYEKAMARFWAKFVEDKLLPSVWSIFTEQGYDAKKEAFVPAVQNLEIIEEQLKEKKFFGGESIGYVDLVLGWMAYLLDVFEEVLDLKLFDADKFPLLSGWMKNFCDAPAIKQHLPPRDKLVTKFQLLHEKFQTAN</sequence>
<reference evidence="8" key="2">
    <citation type="submission" date="2019-01" db="UniProtKB">
        <authorList>
            <consortium name="EnsemblPlants"/>
        </authorList>
    </citation>
    <scope>IDENTIFICATION</scope>
    <source>
        <strain evidence="8">cv. Heinz 1706</strain>
    </source>
</reference>
<dbReference type="SUPFAM" id="SSF47616">
    <property type="entry name" value="GST C-terminal domain-like"/>
    <property type="match status" value="2"/>
</dbReference>
<dbReference type="PaxDb" id="4081-Solyc01g081270.2.1"/>
<dbReference type="PANTHER" id="PTHR11260:SF762">
    <property type="entry name" value="GLUTATHIONE TRANSFERASE"/>
    <property type="match status" value="1"/>
</dbReference>
<dbReference type="AlphaFoldDB" id="A0A3Q7EI07"/>
<dbReference type="OMA" id="RFWAKYM"/>
<dbReference type="PROSITE" id="PS50404">
    <property type="entry name" value="GST_NTER"/>
    <property type="match status" value="3"/>
</dbReference>
<dbReference type="SFLD" id="SFLDG01152">
    <property type="entry name" value="Main.3:_Omega-_and_Tau-like"/>
    <property type="match status" value="2"/>
</dbReference>
<dbReference type="InterPro" id="IPR040079">
    <property type="entry name" value="Glutathione_S-Trfase"/>
</dbReference>
<dbReference type="InterPro" id="IPR036249">
    <property type="entry name" value="Thioredoxin-like_sf"/>
</dbReference>
<dbReference type="PANTHER" id="PTHR11260">
    <property type="entry name" value="GLUTATHIONE S-TRANSFERASE, GST, SUPERFAMILY, GST DOMAIN CONTAINING"/>
    <property type="match status" value="1"/>
</dbReference>
<feature type="domain" description="GST N-terminal" evidence="6">
    <location>
        <begin position="3"/>
        <end position="82"/>
    </location>
</feature>
<evidence type="ECO:0000256" key="2">
    <source>
        <dbReference type="ARBA" id="ARBA00012452"/>
    </source>
</evidence>
<dbReference type="EnsemblPlants" id="Solyc01g081250.3.1">
    <property type="protein sequence ID" value="Solyc01g081250.3.1"/>
    <property type="gene ID" value="Solyc01g081250.3"/>
</dbReference>
<dbReference type="FunFam" id="3.40.30.10:FF:000014">
    <property type="entry name" value="Tau class glutathione S-transferase"/>
    <property type="match status" value="3"/>
</dbReference>
<reference evidence="8" key="1">
    <citation type="journal article" date="2012" name="Nature">
        <title>The tomato genome sequence provides insights into fleshy fruit evolution.</title>
        <authorList>
            <consortium name="Tomato Genome Consortium"/>
        </authorList>
    </citation>
    <scope>NUCLEOTIDE SEQUENCE [LARGE SCALE GENOMIC DNA]</scope>
    <source>
        <strain evidence="8">cv. Heinz 1706</strain>
    </source>
</reference>
<evidence type="ECO:0000313" key="9">
    <source>
        <dbReference type="Proteomes" id="UP000004994"/>
    </source>
</evidence>
<feature type="domain" description="GST C-terminal" evidence="7">
    <location>
        <begin position="399"/>
        <end position="523"/>
    </location>
</feature>
<dbReference type="SUPFAM" id="SSF52833">
    <property type="entry name" value="Thioredoxin-like"/>
    <property type="match status" value="3"/>
</dbReference>
<evidence type="ECO:0000256" key="5">
    <source>
        <dbReference type="ARBA" id="ARBA00071370"/>
    </source>
</evidence>
<protein>
    <recommendedName>
        <fullName evidence="5">Probable glutathione S-transferase</fullName>
        <ecNumber evidence="2">2.5.1.18</ecNumber>
    </recommendedName>
</protein>
<dbReference type="InterPro" id="IPR045073">
    <property type="entry name" value="Omega/Tau-like"/>
</dbReference>
<dbReference type="GO" id="GO:0004364">
    <property type="term" value="F:glutathione transferase activity"/>
    <property type="evidence" value="ECO:0000318"/>
    <property type="project" value="GO_Central"/>
</dbReference>
<dbReference type="SFLD" id="SFLDG00358">
    <property type="entry name" value="Main_(cytGST)"/>
    <property type="match status" value="2"/>
</dbReference>
<dbReference type="GO" id="GO:0005737">
    <property type="term" value="C:cytoplasm"/>
    <property type="evidence" value="ECO:0000318"/>
    <property type="project" value="GO_Central"/>
</dbReference>
<dbReference type="CDD" id="cd03058">
    <property type="entry name" value="GST_N_Tau"/>
    <property type="match status" value="3"/>
</dbReference>
<accession>A0A3Q7EI07</accession>
<dbReference type="InterPro" id="IPR045074">
    <property type="entry name" value="GST_C_Tau"/>
</dbReference>
<dbReference type="GO" id="GO:0006749">
    <property type="term" value="P:glutathione metabolic process"/>
    <property type="evidence" value="ECO:0000318"/>
    <property type="project" value="GO_Central"/>
</dbReference>
<comment type="similarity">
    <text evidence="1">Belongs to the GST superfamily. HSP26 family.</text>
</comment>
<dbReference type="InParanoid" id="A0A3Q7EI07"/>
<name>A0A3Q7EI07_SOLLC</name>
<dbReference type="Pfam" id="PF00043">
    <property type="entry name" value="GST_C"/>
    <property type="match status" value="2"/>
</dbReference>
<keyword evidence="3" id="KW-0808">Transferase</keyword>
<dbReference type="InterPro" id="IPR004046">
    <property type="entry name" value="GST_C"/>
</dbReference>
<dbReference type="Gramene" id="Solyc01g081250.3.1">
    <property type="protein sequence ID" value="Solyc01g081250.3.1"/>
    <property type="gene ID" value="Solyc01g081250.3"/>
</dbReference>
<feature type="domain" description="GST N-terminal" evidence="6">
    <location>
        <begin position="215"/>
        <end position="294"/>
    </location>
</feature>
<evidence type="ECO:0000259" key="7">
    <source>
        <dbReference type="PROSITE" id="PS50405"/>
    </source>
</evidence>
<dbReference type="FunFam" id="1.20.1050.10:FF:000012">
    <property type="entry name" value="Tau class glutathione S-transferase"/>
    <property type="match status" value="2"/>
</dbReference>
<dbReference type="InterPro" id="IPR010987">
    <property type="entry name" value="Glutathione-S-Trfase_C-like"/>
</dbReference>
<evidence type="ECO:0000259" key="6">
    <source>
        <dbReference type="PROSITE" id="PS50404"/>
    </source>
</evidence>
<dbReference type="Gene3D" id="1.20.1050.10">
    <property type="match status" value="2"/>
</dbReference>
<comment type="catalytic activity">
    <reaction evidence="4">
        <text>RX + glutathione = an S-substituted glutathione + a halide anion + H(+)</text>
        <dbReference type="Rhea" id="RHEA:16437"/>
        <dbReference type="ChEBI" id="CHEBI:15378"/>
        <dbReference type="ChEBI" id="CHEBI:16042"/>
        <dbReference type="ChEBI" id="CHEBI:17792"/>
        <dbReference type="ChEBI" id="CHEBI:57925"/>
        <dbReference type="ChEBI" id="CHEBI:90779"/>
        <dbReference type="EC" id="2.5.1.18"/>
    </reaction>
</comment>
<keyword evidence="9" id="KW-1185">Reference proteome</keyword>
<evidence type="ECO:0000256" key="1">
    <source>
        <dbReference type="ARBA" id="ARBA00009929"/>
    </source>
</evidence>
<dbReference type="STRING" id="4081.A0A3Q7EI07"/>